<evidence type="ECO:0000313" key="6">
    <source>
        <dbReference type="EMBL" id="TCD60373.1"/>
    </source>
</evidence>
<feature type="compositionally biased region" description="Low complexity" evidence="4">
    <location>
        <begin position="198"/>
        <end position="226"/>
    </location>
</feature>
<feature type="domain" description="RRM" evidence="5">
    <location>
        <begin position="59"/>
        <end position="140"/>
    </location>
</feature>
<dbReference type="EMBL" id="RWJN01000608">
    <property type="protein sequence ID" value="TCD60373.1"/>
    <property type="molecule type" value="Genomic_DNA"/>
</dbReference>
<dbReference type="InterPro" id="IPR035979">
    <property type="entry name" value="RBD_domain_sf"/>
</dbReference>
<evidence type="ECO:0000256" key="1">
    <source>
        <dbReference type="ARBA" id="ARBA00021141"/>
    </source>
</evidence>
<keyword evidence="3" id="KW-0694">RNA-binding</keyword>
<evidence type="ECO:0000256" key="2">
    <source>
        <dbReference type="ARBA" id="ARBA00030780"/>
    </source>
</evidence>
<dbReference type="SUPFAM" id="SSF54928">
    <property type="entry name" value="RNA-binding domain, RBD"/>
    <property type="match status" value="1"/>
</dbReference>
<dbReference type="PANTHER" id="PTHR48034">
    <property type="entry name" value="TRANSFORMER-2 SEX-DETERMINING PROTEIN-RELATED"/>
    <property type="match status" value="1"/>
</dbReference>
<feature type="region of interest" description="Disordered" evidence="4">
    <location>
        <begin position="1"/>
        <end position="34"/>
    </location>
</feature>
<keyword evidence="7" id="KW-1185">Reference proteome</keyword>
<dbReference type="PROSITE" id="PS50102">
    <property type="entry name" value="RRM"/>
    <property type="match status" value="1"/>
</dbReference>
<name>A0A4R0R3D9_9APHY</name>
<gene>
    <name evidence="6" type="ORF">EIP91_010254</name>
</gene>
<dbReference type="Pfam" id="PF00076">
    <property type="entry name" value="RRM_1"/>
    <property type="match status" value="1"/>
</dbReference>
<feature type="compositionally biased region" description="Pro residues" evidence="4">
    <location>
        <begin position="262"/>
        <end position="274"/>
    </location>
</feature>
<dbReference type="GO" id="GO:0003723">
    <property type="term" value="F:RNA binding"/>
    <property type="evidence" value="ECO:0007669"/>
    <property type="project" value="UniProtKB-UniRule"/>
</dbReference>
<reference evidence="6 7" key="1">
    <citation type="submission" date="2018-11" db="EMBL/GenBank/DDBJ databases">
        <title>Genome assembly of Steccherinum ochraceum LE-BIN_3174, the white-rot fungus of the Steccherinaceae family (The Residual Polyporoid clade, Polyporales, Basidiomycota).</title>
        <authorList>
            <person name="Fedorova T.V."/>
            <person name="Glazunova O.A."/>
            <person name="Landesman E.O."/>
            <person name="Moiseenko K.V."/>
            <person name="Psurtseva N.V."/>
            <person name="Savinova O.S."/>
            <person name="Shakhova N.V."/>
            <person name="Tyazhelova T.V."/>
            <person name="Vasina D.V."/>
        </authorList>
    </citation>
    <scope>NUCLEOTIDE SEQUENCE [LARGE SCALE GENOMIC DNA]</scope>
    <source>
        <strain evidence="6 7">LE-BIN_3174</strain>
    </source>
</reference>
<accession>A0A4R0R3D9</accession>
<evidence type="ECO:0000256" key="4">
    <source>
        <dbReference type="SAM" id="MobiDB-lite"/>
    </source>
</evidence>
<dbReference type="InterPro" id="IPR050441">
    <property type="entry name" value="RBM"/>
</dbReference>
<dbReference type="AlphaFoldDB" id="A0A4R0R3D9"/>
<dbReference type="Gene3D" id="3.30.70.330">
    <property type="match status" value="1"/>
</dbReference>
<feature type="compositionally biased region" description="Low complexity" evidence="4">
    <location>
        <begin position="1"/>
        <end position="23"/>
    </location>
</feature>
<proteinExistence type="predicted"/>
<evidence type="ECO:0000313" key="7">
    <source>
        <dbReference type="Proteomes" id="UP000292702"/>
    </source>
</evidence>
<dbReference type="OrthoDB" id="6730379at2759"/>
<dbReference type="InterPro" id="IPR012677">
    <property type="entry name" value="Nucleotide-bd_a/b_plait_sf"/>
</dbReference>
<sequence>MMDESAMPSSSSSGSTPRARSPPVTTTTANDHLSFPSVEVPERVSVPQQSAQPKQLLKDRLYVGNLHSTVDEYTLLQVFQKYGKISKMDFLFHKAGPMKGKPRGYAFVEYSDPTDADRALVSANDKLLRGRKLVVTYAHQAPMSDLAGGGGARGRRVYNDMGKPTTLSLLKSSANGRANATGDKIAKMEAKLRQMEQASAAAGPSSSSNGGGVASSSSSSSAMARPPSLPPKPLVLSEHHTHLLPAPSSNNTSRRGKARAGPPLPSLPLSPSQPPAQNDYGASVPVPGMSSGSGSGPKKLLAGTKKGSALVGVKIVKHRDK</sequence>
<dbReference type="SMART" id="SM00360">
    <property type="entry name" value="RRM"/>
    <property type="match status" value="1"/>
</dbReference>
<feature type="compositionally biased region" description="Low complexity" evidence="4">
    <location>
        <begin position="281"/>
        <end position="303"/>
    </location>
</feature>
<evidence type="ECO:0000256" key="3">
    <source>
        <dbReference type="PROSITE-ProRule" id="PRU00176"/>
    </source>
</evidence>
<dbReference type="InterPro" id="IPR000504">
    <property type="entry name" value="RRM_dom"/>
</dbReference>
<comment type="caution">
    <text evidence="6">The sequence shown here is derived from an EMBL/GenBank/DDBJ whole genome shotgun (WGS) entry which is preliminary data.</text>
</comment>
<protein>
    <recommendedName>
        <fullName evidence="1">Probable RNA-binding protein 18</fullName>
    </recommendedName>
    <alternativeName>
        <fullName evidence="2">RNA-binding motif protein 18</fullName>
    </alternativeName>
</protein>
<dbReference type="Proteomes" id="UP000292702">
    <property type="component" value="Unassembled WGS sequence"/>
</dbReference>
<organism evidence="6 7">
    <name type="scientific">Steccherinum ochraceum</name>
    <dbReference type="NCBI Taxonomy" id="92696"/>
    <lineage>
        <taxon>Eukaryota</taxon>
        <taxon>Fungi</taxon>
        <taxon>Dikarya</taxon>
        <taxon>Basidiomycota</taxon>
        <taxon>Agaricomycotina</taxon>
        <taxon>Agaricomycetes</taxon>
        <taxon>Polyporales</taxon>
        <taxon>Steccherinaceae</taxon>
        <taxon>Steccherinum</taxon>
    </lineage>
</organism>
<dbReference type="CDD" id="cd12355">
    <property type="entry name" value="RRM_RBM18"/>
    <property type="match status" value="1"/>
</dbReference>
<dbReference type="InterPro" id="IPR039157">
    <property type="entry name" value="RBM18_RRM"/>
</dbReference>
<evidence type="ECO:0000259" key="5">
    <source>
        <dbReference type="PROSITE" id="PS50102"/>
    </source>
</evidence>
<dbReference type="STRING" id="92696.A0A4R0R3D9"/>
<feature type="region of interest" description="Disordered" evidence="4">
    <location>
        <begin position="194"/>
        <end position="321"/>
    </location>
</feature>